<reference evidence="7 8" key="1">
    <citation type="submission" date="2019-07" db="EMBL/GenBank/DDBJ databases">
        <title>Genomic Encyclopedia of Archaeal and Bacterial Type Strains, Phase II (KMG-II): from individual species to whole genera.</title>
        <authorList>
            <person name="Goeker M."/>
        </authorList>
    </citation>
    <scope>NUCLEOTIDE SEQUENCE [LARGE SCALE GENOMIC DNA]</scope>
    <source>
        <strain evidence="7 8">DSM 21935</strain>
    </source>
</reference>
<dbReference type="OrthoDB" id="9770329at2"/>
<dbReference type="PANTHER" id="PTHR11863">
    <property type="entry name" value="STEROL DESATURASE"/>
    <property type="match status" value="1"/>
</dbReference>
<keyword evidence="8" id="KW-1185">Reference proteome</keyword>
<feature type="transmembrane region" description="Helical" evidence="5">
    <location>
        <begin position="92"/>
        <end position="115"/>
    </location>
</feature>
<evidence type="ECO:0000256" key="4">
    <source>
        <dbReference type="ARBA" id="ARBA00023136"/>
    </source>
</evidence>
<accession>A0A5D3YGC7</accession>
<dbReference type="InterPro" id="IPR050307">
    <property type="entry name" value="Sterol_Desaturase_Related"/>
</dbReference>
<feature type="transmembrane region" description="Helical" evidence="5">
    <location>
        <begin position="12"/>
        <end position="36"/>
    </location>
</feature>
<feature type="domain" description="Fatty acid hydroxylase" evidence="6">
    <location>
        <begin position="99"/>
        <end position="235"/>
    </location>
</feature>
<evidence type="ECO:0000256" key="3">
    <source>
        <dbReference type="ARBA" id="ARBA00022989"/>
    </source>
</evidence>
<dbReference type="GO" id="GO:0005506">
    <property type="term" value="F:iron ion binding"/>
    <property type="evidence" value="ECO:0007669"/>
    <property type="project" value="InterPro"/>
</dbReference>
<evidence type="ECO:0000259" key="6">
    <source>
        <dbReference type="Pfam" id="PF04116"/>
    </source>
</evidence>
<dbReference type="Proteomes" id="UP000324595">
    <property type="component" value="Unassembled WGS sequence"/>
</dbReference>
<dbReference type="EMBL" id="VNHY01000004">
    <property type="protein sequence ID" value="TYP92141.1"/>
    <property type="molecule type" value="Genomic_DNA"/>
</dbReference>
<sequence length="278" mass="32051">MQALINLMEQSQVLAAVIGLVILMMLEQAHPFFDFFKGSIKEKGKHLLANMALGLTNALIISVFFVGTWLWASNWAYEHQFGLLNWLQLSGLPAWGHTVGAILLMDLWMYLWHVINHKVPFLWRFHRVHHADAKMDVTTASRFHTGEIILSSALRIGIILLIGLQLWELLLYETLMFAVVQFHHADLALPEKVDQALRAVIVTPAMHKVHHSRWQPETDSNYSSLFSFWDRIGKTFRLHNPLKTLRIGLDEFDSEQDRKVKGLFTMPFRKADDQNSSK</sequence>
<dbReference type="GO" id="GO:0008610">
    <property type="term" value="P:lipid biosynthetic process"/>
    <property type="evidence" value="ECO:0007669"/>
    <property type="project" value="InterPro"/>
</dbReference>
<protein>
    <submittedName>
        <fullName evidence="7">Sterol desaturase/sphingolipid hydroxylase, fatty acid hydroxylase superfamily</fullName>
    </submittedName>
</protein>
<proteinExistence type="predicted"/>
<dbReference type="AlphaFoldDB" id="A0A5D3YGC7"/>
<evidence type="ECO:0000313" key="7">
    <source>
        <dbReference type="EMBL" id="TYP92141.1"/>
    </source>
</evidence>
<feature type="transmembrane region" description="Helical" evidence="5">
    <location>
        <begin position="148"/>
        <end position="167"/>
    </location>
</feature>
<evidence type="ECO:0000313" key="8">
    <source>
        <dbReference type="Proteomes" id="UP000324595"/>
    </source>
</evidence>
<dbReference type="GO" id="GO:0016491">
    <property type="term" value="F:oxidoreductase activity"/>
    <property type="evidence" value="ECO:0007669"/>
    <property type="project" value="InterPro"/>
</dbReference>
<organism evidence="7 8">
    <name type="scientific">Fodinibius salinus</name>
    <dbReference type="NCBI Taxonomy" id="860790"/>
    <lineage>
        <taxon>Bacteria</taxon>
        <taxon>Pseudomonadati</taxon>
        <taxon>Balneolota</taxon>
        <taxon>Balneolia</taxon>
        <taxon>Balneolales</taxon>
        <taxon>Balneolaceae</taxon>
        <taxon>Fodinibius</taxon>
    </lineage>
</organism>
<dbReference type="RefSeq" id="WP_148899701.1">
    <property type="nucleotide sequence ID" value="NZ_VNHY01000004.1"/>
</dbReference>
<gene>
    <name evidence="7" type="ORF">LX73_2391</name>
</gene>
<keyword evidence="3 5" id="KW-1133">Transmembrane helix</keyword>
<comment type="subcellular location">
    <subcellularLocation>
        <location evidence="1">Membrane</location>
    </subcellularLocation>
</comment>
<keyword evidence="4 5" id="KW-0472">Membrane</keyword>
<dbReference type="InterPro" id="IPR006694">
    <property type="entry name" value="Fatty_acid_hydroxylase"/>
</dbReference>
<feature type="transmembrane region" description="Helical" evidence="5">
    <location>
        <begin position="48"/>
        <end position="72"/>
    </location>
</feature>
<comment type="caution">
    <text evidence="7">The sequence shown here is derived from an EMBL/GenBank/DDBJ whole genome shotgun (WGS) entry which is preliminary data.</text>
</comment>
<evidence type="ECO:0000256" key="5">
    <source>
        <dbReference type="SAM" id="Phobius"/>
    </source>
</evidence>
<dbReference type="GO" id="GO:0016020">
    <property type="term" value="C:membrane"/>
    <property type="evidence" value="ECO:0007669"/>
    <property type="project" value="UniProtKB-SubCell"/>
</dbReference>
<evidence type="ECO:0000256" key="2">
    <source>
        <dbReference type="ARBA" id="ARBA00022692"/>
    </source>
</evidence>
<name>A0A5D3YGC7_9BACT</name>
<evidence type="ECO:0000256" key="1">
    <source>
        <dbReference type="ARBA" id="ARBA00004370"/>
    </source>
</evidence>
<dbReference type="Pfam" id="PF04116">
    <property type="entry name" value="FA_hydroxylase"/>
    <property type="match status" value="1"/>
</dbReference>
<keyword evidence="2 5" id="KW-0812">Transmembrane</keyword>